<reference evidence="3 4" key="1">
    <citation type="submission" date="2012-09" db="EMBL/GenBank/DDBJ databases">
        <title>The Genome Sequence of Actinobaculum massiliae ACS-171-V-COL2.</title>
        <authorList>
            <consortium name="The Broad Institute Genome Sequencing Platform"/>
            <person name="Earl A."/>
            <person name="Ward D."/>
            <person name="Feldgarden M."/>
            <person name="Gevers D."/>
            <person name="Saerens B."/>
            <person name="Vaneechoutte M."/>
            <person name="Walker B."/>
            <person name="Young S.K."/>
            <person name="Zeng Q."/>
            <person name="Gargeya S."/>
            <person name="Fitzgerald M."/>
            <person name="Haas B."/>
            <person name="Abouelleil A."/>
            <person name="Alvarado L."/>
            <person name="Arachchi H.M."/>
            <person name="Berlin A."/>
            <person name="Chapman S.B."/>
            <person name="Goldberg J."/>
            <person name="Griggs A."/>
            <person name="Gujja S."/>
            <person name="Hansen M."/>
            <person name="Howarth C."/>
            <person name="Imamovic A."/>
            <person name="Larimer J."/>
            <person name="McCowen C."/>
            <person name="Montmayeur A."/>
            <person name="Murphy C."/>
            <person name="Neiman D."/>
            <person name="Pearson M."/>
            <person name="Priest M."/>
            <person name="Roberts A."/>
            <person name="Saif S."/>
            <person name="Shea T."/>
            <person name="Sisk P."/>
            <person name="Sykes S."/>
            <person name="Wortman J."/>
            <person name="Nusbaum C."/>
            <person name="Birren B."/>
        </authorList>
    </citation>
    <scope>NUCLEOTIDE SEQUENCE [LARGE SCALE GENOMIC DNA]</scope>
    <source>
        <strain evidence="4">ACS-171-V-Col2</strain>
    </source>
</reference>
<protein>
    <submittedName>
        <fullName evidence="3">Uncharacterized protein</fullName>
    </submittedName>
</protein>
<keyword evidence="4" id="KW-1185">Reference proteome</keyword>
<name>K9EDE5_9ACTO</name>
<comment type="caution">
    <text evidence="3">The sequence shown here is derived from an EMBL/GenBank/DDBJ whole genome shotgun (WGS) entry which is preliminary data.</text>
</comment>
<feature type="compositionally biased region" description="Basic and acidic residues" evidence="1">
    <location>
        <begin position="1"/>
        <end position="13"/>
    </location>
</feature>
<dbReference type="Proteomes" id="UP000009888">
    <property type="component" value="Unassembled WGS sequence"/>
</dbReference>
<dbReference type="AlphaFoldDB" id="K9EDE5"/>
<gene>
    <name evidence="3" type="ORF">HMPREF9233_01675</name>
</gene>
<keyword evidence="2" id="KW-1133">Transmembrane helix</keyword>
<keyword evidence="2" id="KW-0472">Membrane</keyword>
<feature type="transmembrane region" description="Helical" evidence="2">
    <location>
        <begin position="104"/>
        <end position="124"/>
    </location>
</feature>
<dbReference type="RefSeq" id="WP_007001880.1">
    <property type="nucleotide sequence ID" value="NZ_JH992956.1"/>
</dbReference>
<evidence type="ECO:0000256" key="2">
    <source>
        <dbReference type="SAM" id="Phobius"/>
    </source>
</evidence>
<feature type="transmembrane region" description="Helical" evidence="2">
    <location>
        <begin position="144"/>
        <end position="165"/>
    </location>
</feature>
<feature type="region of interest" description="Disordered" evidence="1">
    <location>
        <begin position="1"/>
        <end position="30"/>
    </location>
</feature>
<dbReference type="EMBL" id="AGWL01000008">
    <property type="protein sequence ID" value="EKU94728.1"/>
    <property type="molecule type" value="Genomic_DNA"/>
</dbReference>
<evidence type="ECO:0000313" key="4">
    <source>
        <dbReference type="Proteomes" id="UP000009888"/>
    </source>
</evidence>
<dbReference type="HOGENOM" id="CLU_1591088_0_0_11"/>
<evidence type="ECO:0000313" key="3">
    <source>
        <dbReference type="EMBL" id="EKU94728.1"/>
    </source>
</evidence>
<feature type="region of interest" description="Disordered" evidence="1">
    <location>
        <begin position="51"/>
        <end position="76"/>
    </location>
</feature>
<evidence type="ECO:0000256" key="1">
    <source>
        <dbReference type="SAM" id="MobiDB-lite"/>
    </source>
</evidence>
<dbReference type="STRING" id="202789.GCA_001457435_00428"/>
<keyword evidence="2" id="KW-0812">Transmembrane</keyword>
<dbReference type="PATRIC" id="fig|883066.3.peg.1737"/>
<proteinExistence type="predicted"/>
<organism evidence="3 4">
    <name type="scientific">Actinobaculum massiliense ACS-171-V-Col2</name>
    <dbReference type="NCBI Taxonomy" id="883066"/>
    <lineage>
        <taxon>Bacteria</taxon>
        <taxon>Bacillati</taxon>
        <taxon>Actinomycetota</taxon>
        <taxon>Actinomycetes</taxon>
        <taxon>Actinomycetales</taxon>
        <taxon>Actinomycetaceae</taxon>
        <taxon>Actinobaculum</taxon>
    </lineage>
</organism>
<feature type="compositionally biased region" description="Low complexity" evidence="1">
    <location>
        <begin position="21"/>
        <end position="30"/>
    </location>
</feature>
<feature type="transmembrane region" description="Helical" evidence="2">
    <location>
        <begin position="81"/>
        <end position="98"/>
    </location>
</feature>
<accession>K9EDE5</accession>
<sequence length="167" mass="17423">MRDHRHDERFEEPRDSDDDAAAGAGAQRNDAGVESIAGAVFGFSPSAREAADASHLGDDAPQLRPDAVAPGGSEGQRGPSFLLPTFIALIGLGMAYLGDVGVVRLALGWLSATVAFVFASIILAMRMRHTNGPLSHADTRAATLTLVAIFHCIVACAVPLAYALAEL</sequence>